<accession>A0A385Z1V8</accession>
<dbReference type="KEGG" id="pcav:D3880_12085"/>
<gene>
    <name evidence="3" type="ORF">D3880_12085</name>
</gene>
<dbReference type="InterPro" id="IPR025489">
    <property type="entry name" value="DUF4381"/>
</dbReference>
<organism evidence="3 4">
    <name type="scientific">Pseudomonas cavernae</name>
    <dbReference type="NCBI Taxonomy" id="2320867"/>
    <lineage>
        <taxon>Bacteria</taxon>
        <taxon>Pseudomonadati</taxon>
        <taxon>Pseudomonadota</taxon>
        <taxon>Gammaproteobacteria</taxon>
        <taxon>Pseudomonadales</taxon>
        <taxon>Pseudomonadaceae</taxon>
        <taxon>Pseudomonas</taxon>
    </lineage>
</organism>
<dbReference type="RefSeq" id="WP_119893675.1">
    <property type="nucleotide sequence ID" value="NZ_CP032419.1"/>
</dbReference>
<evidence type="ECO:0000313" key="3">
    <source>
        <dbReference type="EMBL" id="AYC33056.1"/>
    </source>
</evidence>
<evidence type="ECO:0000256" key="2">
    <source>
        <dbReference type="SAM" id="Phobius"/>
    </source>
</evidence>
<keyword evidence="2" id="KW-0472">Membrane</keyword>
<protein>
    <submittedName>
        <fullName evidence="3">DUF4381 domain-containing protein</fullName>
    </submittedName>
</protein>
<reference evidence="4" key="1">
    <citation type="submission" date="2018-09" db="EMBL/GenBank/DDBJ databases">
        <authorList>
            <person name="Zhu H."/>
        </authorList>
    </citation>
    <scope>NUCLEOTIDE SEQUENCE [LARGE SCALE GENOMIC DNA]</scope>
    <source>
        <strain evidence="4">K2W31S-8</strain>
    </source>
</reference>
<name>A0A385Z1V8_9PSED</name>
<feature type="transmembrane region" description="Helical" evidence="2">
    <location>
        <begin position="28"/>
        <end position="49"/>
    </location>
</feature>
<dbReference type="OrthoDB" id="5406089at2"/>
<keyword evidence="4" id="KW-1185">Reference proteome</keyword>
<dbReference type="Proteomes" id="UP000265560">
    <property type="component" value="Chromosome"/>
</dbReference>
<evidence type="ECO:0000313" key="4">
    <source>
        <dbReference type="Proteomes" id="UP000265560"/>
    </source>
</evidence>
<feature type="coiled-coil region" evidence="1">
    <location>
        <begin position="58"/>
        <end position="85"/>
    </location>
</feature>
<keyword evidence="1" id="KW-0175">Coiled coil</keyword>
<evidence type="ECO:0000256" key="1">
    <source>
        <dbReference type="SAM" id="Coils"/>
    </source>
</evidence>
<dbReference type="EMBL" id="CP032419">
    <property type="protein sequence ID" value="AYC33056.1"/>
    <property type="molecule type" value="Genomic_DNA"/>
</dbReference>
<sequence length="167" mass="18709">MSANPPSLDQLKELPLPAPVVSYFPQTWGWLLLLLLLLAGLAIWAALRWRRWRRDRYRRAALARLAELEQALTDEAQRLPALRELPELLKRVALSMPGRPDVATLSGTGWQAFLDKTCAQPLPPTFGQQLATLAYAPEAQLRALPAAAQQALLTSSRHWIENHHVAI</sequence>
<keyword evidence="2" id="KW-1133">Transmembrane helix</keyword>
<dbReference type="Pfam" id="PF14316">
    <property type="entry name" value="DUF4381"/>
    <property type="match status" value="1"/>
</dbReference>
<dbReference type="AlphaFoldDB" id="A0A385Z1V8"/>
<keyword evidence="2" id="KW-0812">Transmembrane</keyword>
<proteinExistence type="predicted"/>